<dbReference type="EMBL" id="JADFFM010000002">
    <property type="protein sequence ID" value="MBE9668781.1"/>
    <property type="molecule type" value="Genomic_DNA"/>
</dbReference>
<feature type="domain" description="Immunoglobulin" evidence="1">
    <location>
        <begin position="3662"/>
        <end position="3733"/>
    </location>
</feature>
<feature type="domain" description="Immunoglobulin" evidence="1">
    <location>
        <begin position="3160"/>
        <end position="3232"/>
    </location>
</feature>
<dbReference type="Gene3D" id="2.60.40.10">
    <property type="entry name" value="Immunoglobulins"/>
    <property type="match status" value="6"/>
</dbReference>
<feature type="domain" description="Immunoglobulin" evidence="1">
    <location>
        <begin position="3404"/>
        <end position="3474"/>
    </location>
</feature>
<dbReference type="InterPro" id="IPR003599">
    <property type="entry name" value="Ig_sub"/>
</dbReference>
<evidence type="ECO:0000313" key="2">
    <source>
        <dbReference type="EMBL" id="MBE9668781.1"/>
    </source>
</evidence>
<comment type="caution">
    <text evidence="2">The sequence shown here is derived from an EMBL/GenBank/DDBJ whole genome shotgun (WGS) entry which is preliminary data.</text>
</comment>
<dbReference type="InterPro" id="IPR013783">
    <property type="entry name" value="Ig-like_fold"/>
</dbReference>
<name>A0ABR9XN27_9SPHI</name>
<feature type="domain" description="Immunoglobulin" evidence="1">
    <location>
        <begin position="3322"/>
        <end position="3395"/>
    </location>
</feature>
<reference evidence="2 3" key="1">
    <citation type="submission" date="2020-10" db="EMBL/GenBank/DDBJ databases">
        <title>Mucilaginibacter mali sp. nov., isolated from rhizosphere soil of apple orchard.</title>
        <authorList>
            <person name="Lee J.-S."/>
            <person name="Kim H.S."/>
            <person name="Kim J.-S."/>
        </authorList>
    </citation>
    <scope>NUCLEOTIDE SEQUENCE [LARGE SCALE GENOMIC DNA]</scope>
    <source>
        <strain evidence="2 3">KCTC 23157</strain>
    </source>
</reference>
<dbReference type="Pfam" id="PF19406">
    <property type="entry name" value="PKD_5"/>
    <property type="match status" value="22"/>
</dbReference>
<dbReference type="InterPro" id="IPR026341">
    <property type="entry name" value="T9SS_type_B"/>
</dbReference>
<evidence type="ECO:0000259" key="1">
    <source>
        <dbReference type="SMART" id="SM00409"/>
    </source>
</evidence>
<dbReference type="Proteomes" id="UP000632774">
    <property type="component" value="Unassembled WGS sequence"/>
</dbReference>
<protein>
    <submittedName>
        <fullName evidence="2">Gliding motility-associated C-terminal domain-containing protein</fullName>
    </submittedName>
</protein>
<accession>A0ABR9XN27</accession>
<feature type="domain" description="Immunoglobulin" evidence="1">
    <location>
        <begin position="321"/>
        <end position="393"/>
    </location>
</feature>
<feature type="domain" description="Immunoglobulin" evidence="1">
    <location>
        <begin position="3073"/>
        <end position="3151"/>
    </location>
</feature>
<dbReference type="InterPro" id="IPR045828">
    <property type="entry name" value="PKD_Bacteroidetes"/>
</dbReference>
<dbReference type="SUPFAM" id="SSF49299">
    <property type="entry name" value="PKD domain"/>
    <property type="match status" value="1"/>
</dbReference>
<keyword evidence="3" id="KW-1185">Reference proteome</keyword>
<dbReference type="Pfam" id="PF19081">
    <property type="entry name" value="Ig_7"/>
    <property type="match status" value="6"/>
</dbReference>
<feature type="domain" description="Immunoglobulin" evidence="1">
    <location>
        <begin position="3241"/>
        <end position="3311"/>
    </location>
</feature>
<dbReference type="RefSeq" id="WP_194108163.1">
    <property type="nucleotide sequence ID" value="NZ_JADFFM010000002.1"/>
</dbReference>
<dbReference type="SMART" id="SM00409">
    <property type="entry name" value="IG"/>
    <property type="match status" value="7"/>
</dbReference>
<sequence length="3821" mass="384282">MVTLNPGSDLLNISSGQLAASNFYTVNCGAQTPVGTPVCVSGLTTANVAFCKPGNNSITYTITASTSVHASGDITLRQGCTGAMSVTGLSASTITWTSVYPGAAGAYNSYLSCTSGCTSTNVTPLAGAPAYIDYKVSGIVTNCANTKTDTVRVYTVPAMTVALTPTNPVICSGGSGNIILTATPSGGNPPYAYAWSTGATTQSITVTSIGTYSVSVSDNTSGCAPTPQSVTVTAAPTPAAPTAAGAVTCANSTATVTATAPGGTYQWYNTASGGTPLFTGASYTTPALTSTTTYYVETTVGGCISPRTAVTVTVNPIPAAPTAASTSTCNGSSATLTATAPGGTYDWYNAASGGTLLGSGSTYTTPALTTNTTYYVQTTVNGCVSARTPVTVSIIPTPVAPTAAGTTTCSGTAVTLMATAPGGNYDWYDSATGGTLLLSGATYTTPVLTATTTYYVQTTVNGCISARTPVTVTVNAIPAAPTAAPATICYGTTATLSATAPGGTYQWYDAASGGTLLTTGTTYTSSPLTTNTTYYVQTIVNGCTSPRSAVNVTVNPATPAPTASGTTICSGSPATLTATAPGGTYDWFSVASGGTSLFTGATYTTPALTTTTTYYVQATVNGCAGPRTAVTATVNPIPAAPTAPGTAICYGNTASLTATAPGGIYDWYDSASGGTLLSTGASYTTAVLTATTTYYVQTTVNGCVSARTAVTVTVNPLPVAPTASGSTICPGSTATLTATAPGGTYNWYSAASGGTSLYTGASYTTPALSTTTTYYVDATSASGCTGPRTAVTATVIPPVDPTFYYPSGTFCKTGTNPTPTVMYPSGGTFSSTPGLVFVDNQTGEINLAASTLGTYTITFVTNSTCVYSSSSSITITSAPDATFSYSGPYCQNQANPLPTFAPGSSAGIFSSSDPALVFLNTSTGEIDLQHSATGTYTVTNTIAPAGGCAAASATNTITINPVATVNAGIDQIVCSGQTVTLNGTIGGGATSATWSGGTGTFSNNLSPATTYTLGPGETSVTLTLTTDDPAGPCGAVSDQITITVNPTPVVTSAASAVTCNNTAQNYTITGSVSGTTYTWGRAAVAGISNTTVSGQTTDLITETLVNTTSAPINVAYSIVPLANGCTGPTFTYTVTVNPTPIVTSATSATTCNNTAQNYTITGSVSGTTYTWGRATVAGISNAAVSGQTSSTIAETLVNTTSAPIDVAYSIVPAANGCTGPTFTYTVTVNPTPTVTSAASAVLCDNTAQAYTITGSVSGTTYTWGRTAVAGISNTAVSGQTTGVITETLVNTTSAPVNVVYSIVPSANGCTGPTFTYTVTVNPTPTVTSAASGVICNNTAQNYTITGSVSGTTYTWSRAAVAGISNAAVSGQTSNIINEVLTNTTNAAVSVTYSIIPEANGCTGPTFTYTVTVNPTPTVTSAASATTCNNTAQSYSITSNVSGTTFSWSRATVAGISNAAVSGQTSNTITETLVNTTAAPIDVTYTIIPTANGCPGPAFTYTVTVNPTPTVTSATSAVTCNNTDQNYTITGNVSGTVFTWSRATIAGISNAAVTGQTSNPITESLDNTTSAPINVIYTIVPSANGCTGPTFTYTVTVNPTPTVTSAASAATCNNTAQNYTITGSVSGTTYIWDRAAVAGISNAAVSGQTSNTITEKLINTTSTPIDVLYAITPTANGCTGPTFIYTITVNPTPRVTSPANDITCNNTALNYTITSNVSGTTYTWGRATVAGISNTAVSGQTTNTITESLINTTATPINVRYSIIPTANGCSGPTFTYTVTINPTPIVTSAASATICDNTAQNYTITSNVSGATYTWDRAAVTGISNTAASGQTTDLITETLINTTSAPIDVIYTIVPSANGCTGPTFTYTVTVNPTPTVTSAASATTCNNIAQNYTITSNVAGTTFSWSRATVAGISNAAVSGQTSGTITETLVNTTSAPIDVSYSIVPAANGCTGPAFTYTVTVNPTPTVTSAASAVICDNTAQNYTITSNVSGTTYIWGRAAVAGISNTAVSGQTTDLITETLVNTTSAPVNVTYSIVPSANGCIGPTFTYTVTVNPTPTVTSAASATTCNNTAQNYTITGSVSGTTYIWGRATVAGISNVAVSGQTSSTITETLVNTTVAPVDVIYTIVPSANGCTGPAFTYTITVNPTPTVTSATSATTCNNTAQNYTITGSVSGTTYTWGRAAVAGISNVAVSGQTVNIITETLINTTSAPINVTYSIVPAANGCTGPTFTFTVTVNPTPVVTSAASATTCNNTAQNYTITSNVAGTIFSWSRATVAGISNAAISGQTSSTITETLVNTTAAPIDVVYTIIPAANGCTGPTFTYTITVNPTPTVTSAASATTCNNIAQNYTITSSVSGTTYTWSRATVAGISNAAVSGQTSSSITETLVNTTVAPVDEIYSIVPAANGCTGPVFTYTVTVNPTPVVTSAASAVTCNNTAQNYTITGSVSGTTYTWGRAAVAGISNAAISGQTTDLITETLINTTSAPINVAYSIVPLANGCTGPTFAYTVTVNPTPTVTSAASGVICNNTAQNYTITGSVSGTTYTWSRAVVAGVSNAAVSGQTTGVITETLVNTTSAPVDVVYTIVPSANGCPGPAFTYTITANPTPTVTSAASAVICNNTAQNYTMTSNVSGTTYTWGRATVAGISNTAVSGQTTGVITETLVNTTSAPINVAYSIVPSANGCTGPTFTYTVTVNPTPTVTSAASGVICNNTAQNYTITGSVSGTTYTWGRAAVAGISNAAVSGQTSNIINEVLTNTTNAAVSVTYSIIPEANGCTGPAFTYTVTVNPTPTITSAASATTCNNTAQNYTITSNVAGTTYTWGRAAVAGISNAAVSGQTSNTITETLVNTTAAPVDVTYTIIPTANGCPGPTFTYTVTVNPTPTVTSASSAVVCNGTAQAYTITSNVSGATFSWSRAAITGISNAAVTGQTSNTITELLTNTTAAPIAVPYTIIPLYNGCAGTPFTYTVTVNPTPVVTNNPLSQTVCSQTGSIAVNLTSNVSGVIFKWVGVATAQVSGFTTSGTGNIPSQILLNTGTTQGTLTYTITPYYNGCPGTPADYIITINPKPSTPSASSNSPVCENSVLNLTTPAVSGASYAWIGPNGFTSNAQNPTINNATLAAGGTYSLLVTVNGCTSNVGSVNVVVVPTPAAPKASSNSPLCSGSTLILNANNIAGATYSWTGPNGFTSNVQNPTISNVTAAAGGVYSVTATVNGCTSIAGTTTVIVNTIPGAPTTTSNTPVCEGSTISLSVTSIPGLTYTWTGPNNFFSNLPNPSIPAASQANAGTYYVTATAGNCTGVPTAVNVVVDATPVNPVASSNSPVCAGDPITLTSSTFIGAVYKWTGPNGFSSTLQNPVITGAALTNTGTYTVSITAPGCSVTASAATAVVVNQIPIAPTAGSNSPVCVGDNLNLTASGIAGATYKWTGPNGFSSTLQNPIISNASANAAGTYSVTVTVNSCTSAAATTKVIMSKPEQAIAGNDQVVCVNNPKVILAGSIIGDNNNGVWTTSGTGTFSPSNTSLSGTYSPSPADMAAGSVTLTLSSTNNGGCSISSSSFKVIINPTPIVSAGGNKLMCAADPTVNVKGSIIYATGGRWTTSGTGTFIPSDREINVNYMPSTADKAGGSVKLTLSSTGNNCIAVTDAMTLTITPSPTINLPEVKYVLQGQNIIMDPQVTGSNVEYLWTPASYLSSSTTRAPVLKATESQLYTLRVTGLGGCFVEKQIMVNVLKPIIPPNTFTPNGDGINDLWTIKELSDYPGAQVSIFNRYGIRLFYSRGYGIPWDGTYNGKPVPFGTYYYLIDIGIYGSPLSGYVTVIR</sequence>
<organism evidence="2 3">
    <name type="scientific">Mucilaginibacter boryungensis</name>
    <dbReference type="NCBI Taxonomy" id="768480"/>
    <lineage>
        <taxon>Bacteria</taxon>
        <taxon>Pseudomonadati</taxon>
        <taxon>Bacteroidota</taxon>
        <taxon>Sphingobacteriia</taxon>
        <taxon>Sphingobacteriales</taxon>
        <taxon>Sphingobacteriaceae</taxon>
        <taxon>Mucilaginibacter</taxon>
    </lineage>
</organism>
<dbReference type="SUPFAM" id="SSF50978">
    <property type="entry name" value="WD40 repeat-like"/>
    <property type="match status" value="1"/>
</dbReference>
<dbReference type="InterPro" id="IPR035986">
    <property type="entry name" value="PKD_dom_sf"/>
</dbReference>
<gene>
    <name evidence="2" type="ORF">IRJ18_20605</name>
</gene>
<dbReference type="InterPro" id="IPR044023">
    <property type="entry name" value="Ig_7"/>
</dbReference>
<evidence type="ECO:0000313" key="3">
    <source>
        <dbReference type="Proteomes" id="UP000632774"/>
    </source>
</evidence>
<dbReference type="NCBIfam" id="TIGR04131">
    <property type="entry name" value="Bac_Flav_CTERM"/>
    <property type="match status" value="1"/>
</dbReference>
<proteinExistence type="predicted"/>
<dbReference type="Pfam" id="PF13585">
    <property type="entry name" value="CHU_C"/>
    <property type="match status" value="1"/>
</dbReference>
<dbReference type="InterPro" id="IPR036322">
    <property type="entry name" value="WD40_repeat_dom_sf"/>
</dbReference>